<sequence>MKQNWFRRSIIPIILVLLFIYVYGGNIGKMTEVISVEGDQNIGEITNNKEVGQSFYSDLNNLSGFSIKLATYGRVNAGRITLGIRNYGESNDIYSTTIKAESLADNAFYDVRFPPIKYSKNKQYYIYIKATDGMAGKFITAYKSKNDAYPKGNLTINGVNQDGDLSFKVYFNKTLF</sequence>
<organism evidence="1 2">
    <name type="scientific">Paenibacillus kyungheensis</name>
    <dbReference type="NCBI Taxonomy" id="1452732"/>
    <lineage>
        <taxon>Bacteria</taxon>
        <taxon>Bacillati</taxon>
        <taxon>Bacillota</taxon>
        <taxon>Bacilli</taxon>
        <taxon>Bacillales</taxon>
        <taxon>Paenibacillaceae</taxon>
        <taxon>Paenibacillus</taxon>
    </lineage>
</organism>
<dbReference type="Proteomes" id="UP001220509">
    <property type="component" value="Chromosome"/>
</dbReference>
<accession>A0AAX3M035</accession>
<evidence type="ECO:0000313" key="2">
    <source>
        <dbReference type="Proteomes" id="UP001220509"/>
    </source>
</evidence>
<evidence type="ECO:0008006" key="3">
    <source>
        <dbReference type="Google" id="ProtNLM"/>
    </source>
</evidence>
<proteinExistence type="predicted"/>
<gene>
    <name evidence="1" type="ORF">PQ456_19535</name>
</gene>
<protein>
    <recommendedName>
        <fullName evidence="3">DUF5626 domain-containing protein</fullName>
    </recommendedName>
</protein>
<evidence type="ECO:0000313" key="1">
    <source>
        <dbReference type="EMBL" id="WCT55313.1"/>
    </source>
</evidence>
<dbReference type="AlphaFoldDB" id="A0AAX3M035"/>
<dbReference type="KEGG" id="pka:PQ456_19535"/>
<reference evidence="1 2" key="1">
    <citation type="submission" date="2023-02" db="EMBL/GenBank/DDBJ databases">
        <title>Genome sequence of Paenibacillus kyungheensis KACC 18744.</title>
        <authorList>
            <person name="Kim S."/>
            <person name="Heo J."/>
            <person name="Kwon S.-W."/>
        </authorList>
    </citation>
    <scope>NUCLEOTIDE SEQUENCE [LARGE SCALE GENOMIC DNA]</scope>
    <source>
        <strain evidence="1 2">KACC 18744</strain>
    </source>
</reference>
<dbReference type="RefSeq" id="WP_273613696.1">
    <property type="nucleotide sequence ID" value="NZ_CP117416.1"/>
</dbReference>
<keyword evidence="2" id="KW-1185">Reference proteome</keyword>
<name>A0AAX3M035_9BACL</name>
<dbReference type="EMBL" id="CP117416">
    <property type="protein sequence ID" value="WCT55313.1"/>
    <property type="molecule type" value="Genomic_DNA"/>
</dbReference>